<evidence type="ECO:0000256" key="3">
    <source>
        <dbReference type="ARBA" id="ARBA00022679"/>
    </source>
</evidence>
<dbReference type="InterPro" id="IPR030457">
    <property type="entry name" value="ELO_CS"/>
</dbReference>
<dbReference type="Pfam" id="PF01151">
    <property type="entry name" value="ELO"/>
    <property type="match status" value="1"/>
</dbReference>
<proteinExistence type="predicted"/>
<comment type="subcellular location">
    <subcellularLocation>
        <location evidence="1">Membrane</location>
        <topology evidence="1">Multi-pass membrane protein</topology>
    </subcellularLocation>
</comment>
<evidence type="ECO:0000256" key="6">
    <source>
        <dbReference type="ARBA" id="ARBA00022989"/>
    </source>
</evidence>
<feature type="transmembrane region" description="Helical" evidence="10">
    <location>
        <begin position="33"/>
        <end position="55"/>
    </location>
</feature>
<feature type="transmembrane region" description="Helical" evidence="10">
    <location>
        <begin position="216"/>
        <end position="236"/>
    </location>
</feature>
<dbReference type="Proteomes" id="UP001491310">
    <property type="component" value="Unassembled WGS sequence"/>
</dbReference>
<keyword evidence="2" id="KW-0444">Lipid biosynthesis</keyword>
<dbReference type="PROSITE" id="PS01188">
    <property type="entry name" value="ELO"/>
    <property type="match status" value="1"/>
</dbReference>
<dbReference type="EMBL" id="JALJOT010000003">
    <property type="protein sequence ID" value="KAK9916275.1"/>
    <property type="molecule type" value="Genomic_DNA"/>
</dbReference>
<evidence type="ECO:0000256" key="9">
    <source>
        <dbReference type="ARBA" id="ARBA00023160"/>
    </source>
</evidence>
<evidence type="ECO:0000256" key="8">
    <source>
        <dbReference type="ARBA" id="ARBA00023136"/>
    </source>
</evidence>
<feature type="transmembrane region" description="Helical" evidence="10">
    <location>
        <begin position="152"/>
        <end position="172"/>
    </location>
</feature>
<evidence type="ECO:0000313" key="11">
    <source>
        <dbReference type="EMBL" id="KAK9916275.1"/>
    </source>
</evidence>
<sequence length="237" mass="26538">MSHDSSHANGSTAVTDIVGVDLGKRLMRNRKPVNVKAFAMAHNLVMFLASLYMVIETLRQASENFGWGRLGGGGMWGNVAEAPGKPLSPSGHRLARVLWIHYLSKAYEFTDTLIMILKKNERQITFLHVYHHATTFFPCWWSVMNFALGGDTYFTCVVNSGVHVFMYGYYLAAAAGVKVPRAVKKSITTVQLAQFALFFAHALYGAIYATHYRPCIIIVLCLFQALVFASLFGHFFW</sequence>
<keyword evidence="12" id="KW-1185">Reference proteome</keyword>
<keyword evidence="3" id="KW-0808">Transferase</keyword>
<keyword evidence="7" id="KW-0443">Lipid metabolism</keyword>
<protein>
    <recommendedName>
        <fullName evidence="13">Very-long-chain 3-oxoacyl-CoA synthase</fullName>
    </recommendedName>
</protein>
<keyword evidence="5" id="KW-0276">Fatty acid metabolism</keyword>
<gene>
    <name evidence="11" type="ORF">WJX75_000822</name>
</gene>
<name>A0ABR2YX05_9CHLO</name>
<evidence type="ECO:0000256" key="1">
    <source>
        <dbReference type="ARBA" id="ARBA00004141"/>
    </source>
</evidence>
<dbReference type="InterPro" id="IPR002076">
    <property type="entry name" value="ELO_fam"/>
</dbReference>
<reference evidence="11 12" key="1">
    <citation type="journal article" date="2024" name="Nat. Commun.">
        <title>Phylogenomics reveals the evolutionary origins of lichenization in chlorophyte algae.</title>
        <authorList>
            <person name="Puginier C."/>
            <person name="Libourel C."/>
            <person name="Otte J."/>
            <person name="Skaloud P."/>
            <person name="Haon M."/>
            <person name="Grisel S."/>
            <person name="Petersen M."/>
            <person name="Berrin J.G."/>
            <person name="Delaux P.M."/>
            <person name="Dal Grande F."/>
            <person name="Keller J."/>
        </authorList>
    </citation>
    <scope>NUCLEOTIDE SEQUENCE [LARGE SCALE GENOMIC DNA]</scope>
    <source>
        <strain evidence="11 12">SAG 216-7</strain>
    </source>
</reference>
<evidence type="ECO:0008006" key="13">
    <source>
        <dbReference type="Google" id="ProtNLM"/>
    </source>
</evidence>
<keyword evidence="4 10" id="KW-0812">Transmembrane</keyword>
<evidence type="ECO:0000313" key="12">
    <source>
        <dbReference type="Proteomes" id="UP001491310"/>
    </source>
</evidence>
<feature type="transmembrane region" description="Helical" evidence="10">
    <location>
        <begin position="192"/>
        <end position="210"/>
    </location>
</feature>
<dbReference type="PANTHER" id="PTHR11157">
    <property type="entry name" value="FATTY ACID ACYL TRANSFERASE-RELATED"/>
    <property type="match status" value="1"/>
</dbReference>
<evidence type="ECO:0000256" key="2">
    <source>
        <dbReference type="ARBA" id="ARBA00022516"/>
    </source>
</evidence>
<accession>A0ABR2YX05</accession>
<evidence type="ECO:0000256" key="7">
    <source>
        <dbReference type="ARBA" id="ARBA00023098"/>
    </source>
</evidence>
<evidence type="ECO:0000256" key="5">
    <source>
        <dbReference type="ARBA" id="ARBA00022832"/>
    </source>
</evidence>
<comment type="caution">
    <text evidence="11">The sequence shown here is derived from an EMBL/GenBank/DDBJ whole genome shotgun (WGS) entry which is preliminary data.</text>
</comment>
<evidence type="ECO:0000256" key="10">
    <source>
        <dbReference type="SAM" id="Phobius"/>
    </source>
</evidence>
<organism evidence="11 12">
    <name type="scientific">Coccomyxa subellipsoidea</name>
    <dbReference type="NCBI Taxonomy" id="248742"/>
    <lineage>
        <taxon>Eukaryota</taxon>
        <taxon>Viridiplantae</taxon>
        <taxon>Chlorophyta</taxon>
        <taxon>core chlorophytes</taxon>
        <taxon>Trebouxiophyceae</taxon>
        <taxon>Trebouxiophyceae incertae sedis</taxon>
        <taxon>Coccomyxaceae</taxon>
        <taxon>Coccomyxa</taxon>
    </lineage>
</organism>
<keyword evidence="8 10" id="KW-0472">Membrane</keyword>
<keyword evidence="9" id="KW-0275">Fatty acid biosynthesis</keyword>
<evidence type="ECO:0000256" key="4">
    <source>
        <dbReference type="ARBA" id="ARBA00022692"/>
    </source>
</evidence>
<dbReference type="PANTHER" id="PTHR11157:SF126">
    <property type="entry name" value="ELONGATION OF VERY LONG CHAIN FATTY ACIDS PROTEIN"/>
    <property type="match status" value="1"/>
</dbReference>
<keyword evidence="6 10" id="KW-1133">Transmembrane helix</keyword>